<gene>
    <name evidence="2" type="ORF">K469DRAFT_727425</name>
</gene>
<dbReference type="GO" id="GO:0016787">
    <property type="term" value="F:hydrolase activity"/>
    <property type="evidence" value="ECO:0007669"/>
    <property type="project" value="InterPro"/>
</dbReference>
<keyword evidence="3" id="KW-1185">Reference proteome</keyword>
<dbReference type="Pfam" id="PF04909">
    <property type="entry name" value="Amidohydro_2"/>
    <property type="match status" value="1"/>
</dbReference>
<dbReference type="PANTHER" id="PTHR35563">
    <property type="entry name" value="BARREL METAL-DEPENDENT HYDROLASE, PUTATIVE (AFU_ORTHOLOGUE AFUA_1G16240)-RELATED"/>
    <property type="match status" value="1"/>
</dbReference>
<organism evidence="2 3">
    <name type="scientific">Zopfia rhizophila CBS 207.26</name>
    <dbReference type="NCBI Taxonomy" id="1314779"/>
    <lineage>
        <taxon>Eukaryota</taxon>
        <taxon>Fungi</taxon>
        <taxon>Dikarya</taxon>
        <taxon>Ascomycota</taxon>
        <taxon>Pezizomycotina</taxon>
        <taxon>Dothideomycetes</taxon>
        <taxon>Dothideomycetes incertae sedis</taxon>
        <taxon>Zopfiaceae</taxon>
        <taxon>Zopfia</taxon>
    </lineage>
</organism>
<dbReference type="Gene3D" id="3.20.20.140">
    <property type="entry name" value="Metal-dependent hydrolases"/>
    <property type="match status" value="1"/>
</dbReference>
<dbReference type="EMBL" id="ML994612">
    <property type="protein sequence ID" value="KAF2193955.1"/>
    <property type="molecule type" value="Genomic_DNA"/>
</dbReference>
<dbReference type="InterPro" id="IPR052358">
    <property type="entry name" value="Aro_Compnd_Degr_Hydrolases"/>
</dbReference>
<dbReference type="OrthoDB" id="2135488at2759"/>
<dbReference type="AlphaFoldDB" id="A0A6A6ES07"/>
<name>A0A6A6ES07_9PEZI</name>
<feature type="domain" description="Amidohydrolase-related" evidence="1">
    <location>
        <begin position="21"/>
        <end position="292"/>
    </location>
</feature>
<proteinExistence type="predicted"/>
<evidence type="ECO:0000313" key="3">
    <source>
        <dbReference type="Proteomes" id="UP000800200"/>
    </source>
</evidence>
<dbReference type="InterPro" id="IPR006680">
    <property type="entry name" value="Amidohydro-rel"/>
</dbReference>
<dbReference type="SUPFAM" id="SSF51556">
    <property type="entry name" value="Metallo-dependent hydrolases"/>
    <property type="match status" value="1"/>
</dbReference>
<dbReference type="InterPro" id="IPR032466">
    <property type="entry name" value="Metal_Hydrolase"/>
</dbReference>
<evidence type="ECO:0000259" key="1">
    <source>
        <dbReference type="Pfam" id="PF04909"/>
    </source>
</evidence>
<protein>
    <recommendedName>
        <fullName evidence="1">Amidohydrolase-related domain-containing protein</fullName>
    </recommendedName>
</protein>
<dbReference type="Proteomes" id="UP000800200">
    <property type="component" value="Unassembled WGS sequence"/>
</dbReference>
<accession>A0A6A6ES07</accession>
<dbReference type="PANTHER" id="PTHR35563:SF2">
    <property type="entry name" value="BARREL METAL-DEPENDENT HYDROLASE, PUTATIVE (AFU_ORTHOLOGUE AFUA_1G16240)-RELATED"/>
    <property type="match status" value="1"/>
</dbReference>
<sequence length="294" mass="33588">MGLEIANANQKHENLFPNGGWDVHHHIFEPSRFAYAPDRHLTPPPATIRHFLDFKSRLGITHSVITHGLSYGDDCTSLKSFVTELGHKFTQGIGVIDPATVTAAELEEMHESGIRGIRINLYKYGAMHDVHLQKIVLREHARVLQAHCPGWTIAFTHVHPEFWKELKPVIEQDIAPASDVTSQPGFRDIIGLVRAGILWVKISAPYRVSEMMPIYEDPRPIVRALVDANPRQVVWGSDWPHTPRMKVRDNEEALKETPFLEVDDLEWLRSLRSWLSDAHWDQIMVKNPSELYAN</sequence>
<reference evidence="2" key="1">
    <citation type="journal article" date="2020" name="Stud. Mycol.">
        <title>101 Dothideomycetes genomes: a test case for predicting lifestyles and emergence of pathogens.</title>
        <authorList>
            <person name="Haridas S."/>
            <person name="Albert R."/>
            <person name="Binder M."/>
            <person name="Bloem J."/>
            <person name="Labutti K."/>
            <person name="Salamov A."/>
            <person name="Andreopoulos B."/>
            <person name="Baker S."/>
            <person name="Barry K."/>
            <person name="Bills G."/>
            <person name="Bluhm B."/>
            <person name="Cannon C."/>
            <person name="Castanera R."/>
            <person name="Culley D."/>
            <person name="Daum C."/>
            <person name="Ezra D."/>
            <person name="Gonzalez J."/>
            <person name="Henrissat B."/>
            <person name="Kuo A."/>
            <person name="Liang C."/>
            <person name="Lipzen A."/>
            <person name="Lutzoni F."/>
            <person name="Magnuson J."/>
            <person name="Mondo S."/>
            <person name="Nolan M."/>
            <person name="Ohm R."/>
            <person name="Pangilinan J."/>
            <person name="Park H.-J."/>
            <person name="Ramirez L."/>
            <person name="Alfaro M."/>
            <person name="Sun H."/>
            <person name="Tritt A."/>
            <person name="Yoshinaga Y."/>
            <person name="Zwiers L.-H."/>
            <person name="Turgeon B."/>
            <person name="Goodwin S."/>
            <person name="Spatafora J."/>
            <person name="Crous P."/>
            <person name="Grigoriev I."/>
        </authorList>
    </citation>
    <scope>NUCLEOTIDE SEQUENCE</scope>
    <source>
        <strain evidence="2">CBS 207.26</strain>
    </source>
</reference>
<evidence type="ECO:0000313" key="2">
    <source>
        <dbReference type="EMBL" id="KAF2193955.1"/>
    </source>
</evidence>